<evidence type="ECO:0000313" key="3">
    <source>
        <dbReference type="EMBL" id="KAL3782273.1"/>
    </source>
</evidence>
<feature type="transmembrane region" description="Helical" evidence="1">
    <location>
        <begin position="193"/>
        <end position="214"/>
    </location>
</feature>
<keyword evidence="1" id="KW-1133">Transmembrane helix</keyword>
<reference evidence="3 4" key="1">
    <citation type="submission" date="2024-10" db="EMBL/GenBank/DDBJ databases">
        <title>Updated reference genomes for cyclostephanoid diatoms.</title>
        <authorList>
            <person name="Roberts W.R."/>
            <person name="Alverson A.J."/>
        </authorList>
    </citation>
    <scope>NUCLEOTIDE SEQUENCE [LARGE SCALE GENOMIC DNA]</scope>
    <source>
        <strain evidence="3 4">AJA010-31</strain>
    </source>
</reference>
<sequence length="247" mass="27839">MQEEPVANTSVCSLEEIEIYNLTCEQDAADQCIKKFHPGDHVYMWCEATGIRYQHHGIVLYASDTQLKIADFTAPDSGTFALPDSIASGQQYGSYRLPQWHGVRITTYNNLEEWEKEEYQEEKNVSLVLQRVQFLLSNPHLIPEYELLVSNCETVARWCKTGSFRTHQIAGLVDGGKRNSATMAASSVLPSSILGPLAIPVIVGSAISFSALALKERSHENTWRERTKILNIEFDKWRRGQEGCIVC</sequence>
<evidence type="ECO:0000259" key="2">
    <source>
        <dbReference type="Pfam" id="PF04970"/>
    </source>
</evidence>
<dbReference type="Gene3D" id="3.90.1720.10">
    <property type="entry name" value="endopeptidase domain like (from Nostoc punctiforme)"/>
    <property type="match status" value="1"/>
</dbReference>
<dbReference type="InterPro" id="IPR007053">
    <property type="entry name" value="LRAT_dom"/>
</dbReference>
<dbReference type="Proteomes" id="UP001530400">
    <property type="component" value="Unassembled WGS sequence"/>
</dbReference>
<dbReference type="PANTHER" id="PTHR46137:SF3">
    <property type="entry name" value="OS05G0310600 PROTEIN"/>
    <property type="match status" value="1"/>
</dbReference>
<gene>
    <name evidence="3" type="ORF">ACHAWO_003607</name>
</gene>
<keyword evidence="1" id="KW-0812">Transmembrane</keyword>
<keyword evidence="4" id="KW-1185">Reference proteome</keyword>
<organism evidence="3 4">
    <name type="scientific">Cyclotella atomus</name>
    <dbReference type="NCBI Taxonomy" id="382360"/>
    <lineage>
        <taxon>Eukaryota</taxon>
        <taxon>Sar</taxon>
        <taxon>Stramenopiles</taxon>
        <taxon>Ochrophyta</taxon>
        <taxon>Bacillariophyta</taxon>
        <taxon>Coscinodiscophyceae</taxon>
        <taxon>Thalassiosirophycidae</taxon>
        <taxon>Stephanodiscales</taxon>
        <taxon>Stephanodiscaceae</taxon>
        <taxon>Cyclotella</taxon>
    </lineage>
</organism>
<evidence type="ECO:0000313" key="4">
    <source>
        <dbReference type="Proteomes" id="UP001530400"/>
    </source>
</evidence>
<comment type="caution">
    <text evidence="3">The sequence shown here is derived from an EMBL/GenBank/DDBJ whole genome shotgun (WGS) entry which is preliminary data.</text>
</comment>
<keyword evidence="1" id="KW-0472">Membrane</keyword>
<evidence type="ECO:0000256" key="1">
    <source>
        <dbReference type="SAM" id="Phobius"/>
    </source>
</evidence>
<dbReference type="AlphaFoldDB" id="A0ABD3P3F9"/>
<accession>A0ABD3P3F9</accession>
<dbReference type="PANTHER" id="PTHR46137">
    <property type="entry name" value="OS05G0310600 PROTEIN"/>
    <property type="match status" value="1"/>
</dbReference>
<dbReference type="Pfam" id="PF04970">
    <property type="entry name" value="LRAT"/>
    <property type="match status" value="1"/>
</dbReference>
<dbReference type="EMBL" id="JALLPJ020000813">
    <property type="protein sequence ID" value="KAL3782273.1"/>
    <property type="molecule type" value="Genomic_DNA"/>
</dbReference>
<protein>
    <recommendedName>
        <fullName evidence="2">LRAT domain-containing protein</fullName>
    </recommendedName>
</protein>
<name>A0ABD3P3F9_9STRA</name>
<proteinExistence type="predicted"/>
<feature type="domain" description="LRAT" evidence="2">
    <location>
        <begin position="35"/>
        <end position="163"/>
    </location>
</feature>